<sequence>WFQSMAWDERPKPIIRKPGSPAVAAAATEEESWPCWSFCVSWKTMEEVPESIEDLDLMSTMLLLLLLLLLLFVVVVEDQPKLPKLFRAEEEGDVPASNLDVDRDESHQLPLVWNSSAMARAIATKLQQFTFLYICVSDLFFLSLL</sequence>
<feature type="non-terminal residue" evidence="2">
    <location>
        <position position="1"/>
    </location>
</feature>
<evidence type="ECO:0000256" key="1">
    <source>
        <dbReference type="SAM" id="Phobius"/>
    </source>
</evidence>
<comment type="caution">
    <text evidence="2">The sequence shown here is derived from an EMBL/GenBank/DDBJ whole genome shotgun (WGS) entry which is preliminary data.</text>
</comment>
<protein>
    <recommendedName>
        <fullName evidence="4">Transmembrane protein</fullName>
    </recommendedName>
</protein>
<dbReference type="AlphaFoldDB" id="A0A2P5C449"/>
<proteinExistence type="predicted"/>
<accession>A0A2P5C449</accession>
<evidence type="ECO:0000313" key="2">
    <source>
        <dbReference type="EMBL" id="PON55795.1"/>
    </source>
</evidence>
<dbReference type="Proteomes" id="UP000237105">
    <property type="component" value="Unassembled WGS sequence"/>
</dbReference>
<keyword evidence="3" id="KW-1185">Reference proteome</keyword>
<evidence type="ECO:0008006" key="4">
    <source>
        <dbReference type="Google" id="ProtNLM"/>
    </source>
</evidence>
<gene>
    <name evidence="2" type="ORF">PanWU01x14_186040</name>
</gene>
<reference evidence="3" key="1">
    <citation type="submission" date="2016-06" db="EMBL/GenBank/DDBJ databases">
        <title>Parallel loss of symbiosis genes in relatives of nitrogen-fixing non-legume Parasponia.</title>
        <authorList>
            <person name="Van Velzen R."/>
            <person name="Holmer R."/>
            <person name="Bu F."/>
            <person name="Rutten L."/>
            <person name="Van Zeijl A."/>
            <person name="Liu W."/>
            <person name="Santuari L."/>
            <person name="Cao Q."/>
            <person name="Sharma T."/>
            <person name="Shen D."/>
            <person name="Roswanjaya Y."/>
            <person name="Wardhani T."/>
            <person name="Kalhor M.S."/>
            <person name="Jansen J."/>
            <person name="Van den Hoogen J."/>
            <person name="Gungor B."/>
            <person name="Hartog M."/>
            <person name="Hontelez J."/>
            <person name="Verver J."/>
            <person name="Yang W.-C."/>
            <person name="Schijlen E."/>
            <person name="Repin R."/>
            <person name="Schilthuizen M."/>
            <person name="Schranz E."/>
            <person name="Heidstra R."/>
            <person name="Miyata K."/>
            <person name="Fedorova E."/>
            <person name="Kohlen W."/>
            <person name="Bisseling T."/>
            <person name="Smit S."/>
            <person name="Geurts R."/>
        </authorList>
    </citation>
    <scope>NUCLEOTIDE SEQUENCE [LARGE SCALE GENOMIC DNA]</scope>
    <source>
        <strain evidence="3">cv. WU1-14</strain>
    </source>
</reference>
<feature type="transmembrane region" description="Helical" evidence="1">
    <location>
        <begin position="57"/>
        <end position="76"/>
    </location>
</feature>
<keyword evidence="1" id="KW-1133">Transmembrane helix</keyword>
<dbReference type="OrthoDB" id="10362575at2759"/>
<evidence type="ECO:0000313" key="3">
    <source>
        <dbReference type="Proteomes" id="UP000237105"/>
    </source>
</evidence>
<organism evidence="2 3">
    <name type="scientific">Parasponia andersonii</name>
    <name type="common">Sponia andersonii</name>
    <dbReference type="NCBI Taxonomy" id="3476"/>
    <lineage>
        <taxon>Eukaryota</taxon>
        <taxon>Viridiplantae</taxon>
        <taxon>Streptophyta</taxon>
        <taxon>Embryophyta</taxon>
        <taxon>Tracheophyta</taxon>
        <taxon>Spermatophyta</taxon>
        <taxon>Magnoliopsida</taxon>
        <taxon>eudicotyledons</taxon>
        <taxon>Gunneridae</taxon>
        <taxon>Pentapetalae</taxon>
        <taxon>rosids</taxon>
        <taxon>fabids</taxon>
        <taxon>Rosales</taxon>
        <taxon>Cannabaceae</taxon>
        <taxon>Parasponia</taxon>
    </lineage>
</organism>
<dbReference type="EMBL" id="JXTB01000179">
    <property type="protein sequence ID" value="PON55795.1"/>
    <property type="molecule type" value="Genomic_DNA"/>
</dbReference>
<keyword evidence="1" id="KW-0812">Transmembrane</keyword>
<keyword evidence="1" id="KW-0472">Membrane</keyword>
<name>A0A2P5C449_PARAD</name>